<dbReference type="PANTHER" id="PTHR45339:SF1">
    <property type="entry name" value="HYBRID SIGNAL TRANSDUCTION HISTIDINE KINASE J"/>
    <property type="match status" value="1"/>
</dbReference>
<keyword evidence="10" id="KW-0067">ATP-binding</keyword>
<dbReference type="SMART" id="SM00065">
    <property type="entry name" value="GAF"/>
    <property type="match status" value="1"/>
</dbReference>
<dbReference type="Pfam" id="PF01590">
    <property type="entry name" value="GAF"/>
    <property type="match status" value="1"/>
</dbReference>
<dbReference type="CDD" id="cd16922">
    <property type="entry name" value="HATPase_EvgS-ArcB-TorS-like"/>
    <property type="match status" value="1"/>
</dbReference>
<reference evidence="22" key="1">
    <citation type="submission" date="2016-10" db="EMBL/GenBank/DDBJ databases">
        <authorList>
            <person name="Varghese N."/>
            <person name="Submissions S."/>
        </authorList>
    </citation>
    <scope>NUCLEOTIDE SEQUENCE [LARGE SCALE GENOMIC DNA]</scope>
    <source>
        <strain evidence="22">Mob M</strain>
    </source>
</reference>
<dbReference type="SUPFAM" id="SSF55785">
    <property type="entry name" value="PYP-like sensor domain (PAS domain)"/>
    <property type="match status" value="3"/>
</dbReference>
<dbReference type="SMART" id="SM00448">
    <property type="entry name" value="REC"/>
    <property type="match status" value="2"/>
</dbReference>
<dbReference type="InterPro" id="IPR003594">
    <property type="entry name" value="HATPase_dom"/>
</dbReference>
<dbReference type="InterPro" id="IPR036097">
    <property type="entry name" value="HisK_dim/P_sf"/>
</dbReference>
<accession>A0A1I4RW89</accession>
<evidence type="ECO:0000256" key="12">
    <source>
        <dbReference type="ARBA" id="ARBA00023012"/>
    </source>
</evidence>
<evidence type="ECO:0000256" key="4">
    <source>
        <dbReference type="ARBA" id="ARBA00022475"/>
    </source>
</evidence>
<evidence type="ECO:0000256" key="3">
    <source>
        <dbReference type="ARBA" id="ARBA00012438"/>
    </source>
</evidence>
<feature type="modified residue" description="Phosphohistidine" evidence="14">
    <location>
        <position position="1337"/>
    </location>
</feature>
<dbReference type="InterPro" id="IPR000700">
    <property type="entry name" value="PAS-assoc_C"/>
</dbReference>
<dbReference type="GO" id="GO:0005886">
    <property type="term" value="C:plasma membrane"/>
    <property type="evidence" value="ECO:0007669"/>
    <property type="project" value="UniProtKB-SubCell"/>
</dbReference>
<dbReference type="PROSITE" id="PS50110">
    <property type="entry name" value="RESPONSE_REGULATORY"/>
    <property type="match status" value="2"/>
</dbReference>
<dbReference type="PRINTS" id="PR00344">
    <property type="entry name" value="BCTRLSENSOR"/>
</dbReference>
<evidence type="ECO:0000259" key="20">
    <source>
        <dbReference type="PROSITE" id="PS50894"/>
    </source>
</evidence>
<dbReference type="Proteomes" id="UP000198535">
    <property type="component" value="Unassembled WGS sequence"/>
</dbReference>
<dbReference type="Gene3D" id="3.30.450.40">
    <property type="match status" value="1"/>
</dbReference>
<evidence type="ECO:0000256" key="14">
    <source>
        <dbReference type="PROSITE-ProRule" id="PRU00110"/>
    </source>
</evidence>
<dbReference type="InterPro" id="IPR011006">
    <property type="entry name" value="CheY-like_superfamily"/>
</dbReference>
<evidence type="ECO:0000256" key="2">
    <source>
        <dbReference type="ARBA" id="ARBA00004651"/>
    </source>
</evidence>
<feature type="domain" description="PAC" evidence="19">
    <location>
        <begin position="692"/>
        <end position="745"/>
    </location>
</feature>
<feature type="domain" description="HPt" evidence="20">
    <location>
        <begin position="1298"/>
        <end position="1390"/>
    </location>
</feature>
<dbReference type="PROSITE" id="PS50109">
    <property type="entry name" value="HIS_KIN"/>
    <property type="match status" value="1"/>
</dbReference>
<dbReference type="Pfam" id="PF00072">
    <property type="entry name" value="Response_reg"/>
    <property type="match status" value="1"/>
</dbReference>
<dbReference type="InterPro" id="IPR000014">
    <property type="entry name" value="PAS"/>
</dbReference>
<evidence type="ECO:0000313" key="22">
    <source>
        <dbReference type="Proteomes" id="UP000198535"/>
    </source>
</evidence>
<feature type="modified residue" description="4-aspartylphosphate" evidence="15">
    <location>
        <position position="1193"/>
    </location>
</feature>
<dbReference type="Gene3D" id="1.20.120.160">
    <property type="entry name" value="HPT domain"/>
    <property type="match status" value="1"/>
</dbReference>
<dbReference type="Gene3D" id="3.30.450.20">
    <property type="entry name" value="PAS domain"/>
    <property type="match status" value="3"/>
</dbReference>
<dbReference type="Gene3D" id="3.40.50.2300">
    <property type="match status" value="2"/>
</dbReference>
<dbReference type="PROSITE" id="PS50112">
    <property type="entry name" value="PAS"/>
    <property type="match status" value="1"/>
</dbReference>
<evidence type="ECO:0000259" key="17">
    <source>
        <dbReference type="PROSITE" id="PS50110"/>
    </source>
</evidence>
<dbReference type="InterPro" id="IPR008207">
    <property type="entry name" value="Sig_transdc_His_kin_Hpt_dom"/>
</dbReference>
<evidence type="ECO:0000256" key="15">
    <source>
        <dbReference type="PROSITE-ProRule" id="PRU00169"/>
    </source>
</evidence>
<evidence type="ECO:0000256" key="9">
    <source>
        <dbReference type="ARBA" id="ARBA00022777"/>
    </source>
</evidence>
<evidence type="ECO:0000256" key="10">
    <source>
        <dbReference type="ARBA" id="ARBA00022840"/>
    </source>
</evidence>
<dbReference type="InterPro" id="IPR005467">
    <property type="entry name" value="His_kinase_dom"/>
</dbReference>
<keyword evidence="11" id="KW-1133">Transmembrane helix</keyword>
<dbReference type="InterPro" id="IPR004358">
    <property type="entry name" value="Sig_transdc_His_kin-like_C"/>
</dbReference>
<evidence type="ECO:0000259" key="16">
    <source>
        <dbReference type="PROSITE" id="PS50109"/>
    </source>
</evidence>
<dbReference type="Pfam" id="PF00512">
    <property type="entry name" value="HisKA"/>
    <property type="match status" value="1"/>
</dbReference>
<dbReference type="InterPro" id="IPR035965">
    <property type="entry name" value="PAS-like_dom_sf"/>
</dbReference>
<sequence>MVGKMNENIEKNKRLKKLVTLSEELFRSPVNNIDYQKITDNLLEISDARYAAFIQFNERTRSYFTTAISGASGNLEKACAILGFNLEGKEWQFDPILENRIKKGNISRFPAIHELTADIFPERPIFLLENAFRVGETIVANIFREDINFGYFVLVMPSGITFQDEDIIGIYTRQVGLLLERKKTEEELQFQYNFQKMVSDISAGFLSMDDDGLDEMLDDTIRACGELFNMDRAYISIISDDWKEITVTNIWCAPKVDDPTRKQRIFSLEEHTWFKEVITGQEYILIPDTEEMGIERAALKKDLIKNSIRSLLSIPLEKKGTYFGFIGFDSVRRKCTWTKEQISLLKIVAGIISSTFEKREDKKERLLKEKQLESAQRIGHIGSWEIDLNTDSVYASQEAFSIYGLDNRNPTIREIQSLVLPEYRPMLDKALYELIEQNRTYDVEYSIIRPADGVISHIHSVAEYDPASNTVTGTIQDITERKDAQEKLAEEETWRRILIENSIDGIVVLDAQGSVYETNDRFAEMLGYSHEEVQRLRIWDWDEKWTREDLLEMLNNAHENRGYFETKHIRKDGKVIDVEISSSSAICSGRKLIFCVCREISDRKRSEEQMQKWTQTLDLALEATHAGIWDLDLTNGNIELQGLESWNKITGYIIDDFPEFDLKIWERMIHPDDLERVSGKLQDVIEGNEKYFISEYRILHKNGQWVWVRAQGRIAQYDPEGMPLHMYGTHISIDENKKAEENAKKASQAKSEFLANISHEMRTPLNGIIGFMDLLQQTELTQRQSNYMNTISTSASSLLDLINDVLDLSKIEAGKLELDTERTDLIQLCEDIVDMLKHRVHEKDLELLMDIPVDLPWNIIVDKLRLRQVLVNLIGNAIKFTSTGEIELKVEVFDIHETSERKKFIFSVRDTGIGISEDSVSKIFESFSQADGSITRKYGGTGLGLSISSEILDKMGSRLELESEQGKGSRFFFTVDLPVEENIPHYTMPLFDHKKALIADDNPGNCSILEKMLRTLSIETDTVTGYADILTILENEEDHGYDLLLIDKHMLSEEEVQNILTVLTDRSEVNGHPSVVMMHKSNDMSIMHEKVGTIKYTDIVKPVKMKDLIDAISTSSPGEKPEDKHEAVSTLPLDVAANKRHSILIAEDNETNMILASTIISNLLPEAEILQAKDGRDAVKIYMEHRPDLAFMDIQMPEVSGYDATAMIRDIESENGNNMPIIALTAGILKGEREKCLQAGMNDYITKPIVTDTIHNVLRKWLPGQSEIKDISTTKNDKVTMDKVHFNNELLIQSTRGDRELYDNLISLALKSFDRNYDELADSFAQNDMDMLKRKAHNCKGTALNIGFGIIADIASDLEHAAINDNTLIPGLMEMMEEELSLLKELLNKDK</sequence>
<dbReference type="FunFam" id="3.30.565.10:FF:000010">
    <property type="entry name" value="Sensor histidine kinase RcsC"/>
    <property type="match status" value="1"/>
</dbReference>
<dbReference type="GO" id="GO:0005524">
    <property type="term" value="F:ATP binding"/>
    <property type="evidence" value="ECO:0007669"/>
    <property type="project" value="UniProtKB-KW"/>
</dbReference>
<dbReference type="InterPro" id="IPR001789">
    <property type="entry name" value="Sig_transdc_resp-reg_receiver"/>
</dbReference>
<dbReference type="Gene3D" id="2.10.70.100">
    <property type="match status" value="1"/>
</dbReference>
<comment type="subcellular location">
    <subcellularLocation>
        <location evidence="2">Cell membrane</location>
        <topology evidence="2">Multi-pass membrane protein</topology>
    </subcellularLocation>
</comment>
<dbReference type="InterPro" id="IPR036641">
    <property type="entry name" value="HPT_dom_sf"/>
</dbReference>
<feature type="domain" description="PAC" evidence="19">
    <location>
        <begin position="441"/>
        <end position="490"/>
    </location>
</feature>
<keyword evidence="6" id="KW-0808">Transferase</keyword>
<feature type="domain" description="PAS" evidence="18">
    <location>
        <begin position="491"/>
        <end position="533"/>
    </location>
</feature>
<dbReference type="SMART" id="SM00091">
    <property type="entry name" value="PAS"/>
    <property type="match status" value="3"/>
</dbReference>
<dbReference type="PROSITE" id="PS50894">
    <property type="entry name" value="HPT"/>
    <property type="match status" value="1"/>
</dbReference>
<dbReference type="PANTHER" id="PTHR45339">
    <property type="entry name" value="HYBRID SIGNAL TRANSDUCTION HISTIDINE KINASE J"/>
    <property type="match status" value="1"/>
</dbReference>
<feature type="modified residue" description="4-aspartylphosphate" evidence="15">
    <location>
        <position position="1047"/>
    </location>
</feature>
<dbReference type="SMART" id="SM00086">
    <property type="entry name" value="PAC"/>
    <property type="match status" value="3"/>
</dbReference>
<dbReference type="Gene3D" id="1.10.287.130">
    <property type="match status" value="1"/>
</dbReference>
<keyword evidence="5 15" id="KW-0597">Phosphoprotein</keyword>
<protein>
    <recommendedName>
        <fullName evidence="3">histidine kinase</fullName>
        <ecNumber evidence="3">2.7.13.3</ecNumber>
    </recommendedName>
</protein>
<dbReference type="Pfam" id="PF02518">
    <property type="entry name" value="HATPase_c"/>
    <property type="match status" value="1"/>
</dbReference>
<dbReference type="InterPro" id="IPR003018">
    <property type="entry name" value="GAF"/>
</dbReference>
<dbReference type="CDD" id="cd00082">
    <property type="entry name" value="HisKA"/>
    <property type="match status" value="1"/>
</dbReference>
<evidence type="ECO:0000259" key="19">
    <source>
        <dbReference type="PROSITE" id="PS50113"/>
    </source>
</evidence>
<proteinExistence type="predicted"/>
<organism evidence="21 22">
    <name type="scientific">Methanolobus profundi</name>
    <dbReference type="NCBI Taxonomy" id="487685"/>
    <lineage>
        <taxon>Archaea</taxon>
        <taxon>Methanobacteriati</taxon>
        <taxon>Methanobacteriota</taxon>
        <taxon>Stenosarchaea group</taxon>
        <taxon>Methanomicrobia</taxon>
        <taxon>Methanosarcinales</taxon>
        <taxon>Methanosarcinaceae</taxon>
        <taxon>Methanolobus</taxon>
    </lineage>
</organism>
<dbReference type="CDD" id="cd17546">
    <property type="entry name" value="REC_hyHK_CKI1_RcsC-like"/>
    <property type="match status" value="1"/>
</dbReference>
<evidence type="ECO:0000256" key="13">
    <source>
        <dbReference type="ARBA" id="ARBA00023136"/>
    </source>
</evidence>
<dbReference type="CDD" id="cd00130">
    <property type="entry name" value="PAS"/>
    <property type="match status" value="3"/>
</dbReference>
<dbReference type="SUPFAM" id="SSF55874">
    <property type="entry name" value="ATPase domain of HSP90 chaperone/DNA topoisomerase II/histidine kinase"/>
    <property type="match status" value="1"/>
</dbReference>
<dbReference type="SUPFAM" id="SSF47226">
    <property type="entry name" value="Histidine-containing phosphotransfer domain, HPT domain"/>
    <property type="match status" value="1"/>
</dbReference>
<evidence type="ECO:0000256" key="6">
    <source>
        <dbReference type="ARBA" id="ARBA00022679"/>
    </source>
</evidence>
<evidence type="ECO:0000256" key="7">
    <source>
        <dbReference type="ARBA" id="ARBA00022692"/>
    </source>
</evidence>
<dbReference type="Pfam" id="PF13426">
    <property type="entry name" value="PAS_9"/>
    <property type="match status" value="1"/>
</dbReference>
<dbReference type="FunFam" id="1.10.287.130:FF:000002">
    <property type="entry name" value="Two-component osmosensing histidine kinase"/>
    <property type="match status" value="1"/>
</dbReference>
<name>A0A1I4RW89_9EURY</name>
<dbReference type="PROSITE" id="PS50113">
    <property type="entry name" value="PAC"/>
    <property type="match status" value="2"/>
</dbReference>
<evidence type="ECO:0000256" key="11">
    <source>
        <dbReference type="ARBA" id="ARBA00022989"/>
    </source>
</evidence>
<dbReference type="InterPro" id="IPR029016">
    <property type="entry name" value="GAF-like_dom_sf"/>
</dbReference>
<dbReference type="Pfam" id="PF08447">
    <property type="entry name" value="PAS_3"/>
    <property type="match status" value="1"/>
</dbReference>
<keyword evidence="22" id="KW-1185">Reference proteome</keyword>
<keyword evidence="4" id="KW-1003">Cell membrane</keyword>
<evidence type="ECO:0000313" key="21">
    <source>
        <dbReference type="EMBL" id="SFM56506.1"/>
    </source>
</evidence>
<dbReference type="InterPro" id="IPR036890">
    <property type="entry name" value="HATPase_C_sf"/>
</dbReference>
<comment type="catalytic activity">
    <reaction evidence="1">
        <text>ATP + protein L-histidine = ADP + protein N-phospho-L-histidine.</text>
        <dbReference type="EC" id="2.7.13.3"/>
    </reaction>
</comment>
<dbReference type="SMART" id="SM00388">
    <property type="entry name" value="HisKA"/>
    <property type="match status" value="1"/>
</dbReference>
<feature type="domain" description="Histidine kinase" evidence="16">
    <location>
        <begin position="756"/>
        <end position="981"/>
    </location>
</feature>
<dbReference type="Gene3D" id="3.30.565.10">
    <property type="entry name" value="Histidine kinase-like ATPase, C-terminal domain"/>
    <property type="match status" value="1"/>
</dbReference>
<dbReference type="Pfam" id="PF01627">
    <property type="entry name" value="Hpt"/>
    <property type="match status" value="1"/>
</dbReference>
<keyword evidence="8" id="KW-0547">Nucleotide-binding</keyword>
<dbReference type="GO" id="GO:0000155">
    <property type="term" value="F:phosphorelay sensor kinase activity"/>
    <property type="evidence" value="ECO:0007669"/>
    <property type="project" value="InterPro"/>
</dbReference>
<keyword evidence="12" id="KW-0902">Two-component regulatory system</keyword>
<evidence type="ECO:0000259" key="18">
    <source>
        <dbReference type="PROSITE" id="PS50112"/>
    </source>
</evidence>
<dbReference type="SMART" id="SM00387">
    <property type="entry name" value="HATPase_c"/>
    <property type="match status" value="1"/>
</dbReference>
<keyword evidence="13" id="KW-0472">Membrane</keyword>
<evidence type="ECO:0000256" key="8">
    <source>
        <dbReference type="ARBA" id="ARBA00022741"/>
    </source>
</evidence>
<dbReference type="SUPFAM" id="SSF47384">
    <property type="entry name" value="Homodimeric domain of signal transducing histidine kinase"/>
    <property type="match status" value="1"/>
</dbReference>
<keyword evidence="9" id="KW-0418">Kinase</keyword>
<feature type="domain" description="Response regulatory" evidence="17">
    <location>
        <begin position="1142"/>
        <end position="1262"/>
    </location>
</feature>
<dbReference type="EMBL" id="FOUJ01000003">
    <property type="protein sequence ID" value="SFM56506.1"/>
    <property type="molecule type" value="Genomic_DNA"/>
</dbReference>
<dbReference type="NCBIfam" id="TIGR00229">
    <property type="entry name" value="sensory_box"/>
    <property type="match status" value="3"/>
</dbReference>
<dbReference type="EC" id="2.7.13.3" evidence="3"/>
<dbReference type="SUPFAM" id="SSF52172">
    <property type="entry name" value="CheY-like"/>
    <property type="match status" value="2"/>
</dbReference>
<feature type="domain" description="Response regulatory" evidence="17">
    <location>
        <begin position="995"/>
        <end position="1116"/>
    </location>
</feature>
<dbReference type="STRING" id="487685.SAMN04488696_1622"/>
<dbReference type="InterPro" id="IPR003661">
    <property type="entry name" value="HisK_dim/P_dom"/>
</dbReference>
<evidence type="ECO:0000256" key="1">
    <source>
        <dbReference type="ARBA" id="ARBA00000085"/>
    </source>
</evidence>
<dbReference type="InterPro" id="IPR013655">
    <property type="entry name" value="PAS_fold_3"/>
</dbReference>
<dbReference type="SUPFAM" id="SSF55781">
    <property type="entry name" value="GAF domain-like"/>
    <property type="match status" value="1"/>
</dbReference>
<gene>
    <name evidence="21" type="ORF">SAMN04488696_1622</name>
</gene>
<evidence type="ECO:0000256" key="5">
    <source>
        <dbReference type="ARBA" id="ARBA00022553"/>
    </source>
</evidence>
<keyword evidence="7" id="KW-0812">Transmembrane</keyword>
<dbReference type="InterPro" id="IPR001610">
    <property type="entry name" value="PAC"/>
</dbReference>